<dbReference type="Gene3D" id="2.40.128.410">
    <property type="match status" value="1"/>
</dbReference>
<dbReference type="Proteomes" id="UP000824108">
    <property type="component" value="Unassembled WGS sequence"/>
</dbReference>
<evidence type="ECO:0000256" key="1">
    <source>
        <dbReference type="SAM" id="MobiDB-lite"/>
    </source>
</evidence>
<keyword evidence="2" id="KW-0732">Signal</keyword>
<dbReference type="AlphaFoldDB" id="A0A9D2KE09"/>
<feature type="signal peptide" evidence="2">
    <location>
        <begin position="1"/>
        <end position="22"/>
    </location>
</feature>
<protein>
    <submittedName>
        <fullName evidence="3">DUF4251 domain-containing protein</fullName>
    </submittedName>
</protein>
<sequence length="196" mass="21202">MKKFITIILLILAGTISANLYAQSTQTDSRTDKKAAKKEKRAQEKAQEKAMKQLAYQKAVQALKEQSFVLETNQLIFKRGQTTFVTPSTNFVQMNGQRATVQVAFNTAMAGPNGIGGITVEGNVSDIKSSTDKKGNVNYSFNIQGTGVSAQVSISLPNGSNNATVNVYPNFNSQTLTLNGTLVPKEESTVFKGRSL</sequence>
<evidence type="ECO:0000313" key="3">
    <source>
        <dbReference type="EMBL" id="HIZ91372.1"/>
    </source>
</evidence>
<feature type="region of interest" description="Disordered" evidence="1">
    <location>
        <begin position="27"/>
        <end position="46"/>
    </location>
</feature>
<evidence type="ECO:0000256" key="2">
    <source>
        <dbReference type="SAM" id="SignalP"/>
    </source>
</evidence>
<dbReference type="Pfam" id="PF14059">
    <property type="entry name" value="DUF4251"/>
    <property type="match status" value="1"/>
</dbReference>
<reference evidence="3" key="1">
    <citation type="journal article" date="2021" name="PeerJ">
        <title>Extensive microbial diversity within the chicken gut microbiome revealed by metagenomics and culture.</title>
        <authorList>
            <person name="Gilroy R."/>
            <person name="Ravi A."/>
            <person name="Getino M."/>
            <person name="Pursley I."/>
            <person name="Horton D.L."/>
            <person name="Alikhan N.F."/>
            <person name="Baker D."/>
            <person name="Gharbi K."/>
            <person name="Hall N."/>
            <person name="Watson M."/>
            <person name="Adriaenssens E.M."/>
            <person name="Foster-Nyarko E."/>
            <person name="Jarju S."/>
            <person name="Secka A."/>
            <person name="Antonio M."/>
            <person name="Oren A."/>
            <person name="Chaudhuri R.R."/>
            <person name="La Ragione R."/>
            <person name="Hildebrand F."/>
            <person name="Pallen M.J."/>
        </authorList>
    </citation>
    <scope>NUCLEOTIDE SEQUENCE</scope>
    <source>
        <strain evidence="3">CHK118-2852</strain>
    </source>
</reference>
<dbReference type="InterPro" id="IPR025347">
    <property type="entry name" value="DUF4251"/>
</dbReference>
<feature type="chain" id="PRO_5039455861" evidence="2">
    <location>
        <begin position="23"/>
        <end position="196"/>
    </location>
</feature>
<gene>
    <name evidence="3" type="ORF">H9807_04550</name>
</gene>
<accession>A0A9D2KE09</accession>
<proteinExistence type="predicted"/>
<organism evidence="3 4">
    <name type="scientific">Candidatus Bacteroides merdavium</name>
    <dbReference type="NCBI Taxonomy" id="2838472"/>
    <lineage>
        <taxon>Bacteria</taxon>
        <taxon>Pseudomonadati</taxon>
        <taxon>Bacteroidota</taxon>
        <taxon>Bacteroidia</taxon>
        <taxon>Bacteroidales</taxon>
        <taxon>Bacteroidaceae</taxon>
        <taxon>Bacteroides</taxon>
    </lineage>
</organism>
<name>A0A9D2KE09_9BACE</name>
<dbReference type="EMBL" id="DXAV01000039">
    <property type="protein sequence ID" value="HIZ91372.1"/>
    <property type="molecule type" value="Genomic_DNA"/>
</dbReference>
<reference evidence="3" key="2">
    <citation type="submission" date="2021-04" db="EMBL/GenBank/DDBJ databases">
        <authorList>
            <person name="Gilroy R."/>
        </authorList>
    </citation>
    <scope>NUCLEOTIDE SEQUENCE</scope>
    <source>
        <strain evidence="3">CHK118-2852</strain>
    </source>
</reference>
<evidence type="ECO:0000313" key="4">
    <source>
        <dbReference type="Proteomes" id="UP000824108"/>
    </source>
</evidence>
<comment type="caution">
    <text evidence="3">The sequence shown here is derived from an EMBL/GenBank/DDBJ whole genome shotgun (WGS) entry which is preliminary data.</text>
</comment>